<protein>
    <recommendedName>
        <fullName evidence="4">protein disulfide-isomerase</fullName>
        <ecNumber evidence="4">5.3.4.1</ecNumber>
    </recommendedName>
</protein>
<evidence type="ECO:0000256" key="2">
    <source>
        <dbReference type="ARBA" id="ARBA00004319"/>
    </source>
</evidence>
<feature type="region of interest" description="Disordered" evidence="10">
    <location>
        <begin position="513"/>
        <end position="543"/>
    </location>
</feature>
<dbReference type="GeneID" id="110089141"/>
<evidence type="ECO:0000256" key="8">
    <source>
        <dbReference type="ARBA" id="ARBA00023235"/>
    </source>
</evidence>
<dbReference type="InterPro" id="IPR036249">
    <property type="entry name" value="Thioredoxin-like_sf"/>
</dbReference>
<dbReference type="Pfam" id="PF13848">
    <property type="entry name" value="Thioredoxin_6"/>
    <property type="match status" value="1"/>
</dbReference>
<evidence type="ECO:0000256" key="7">
    <source>
        <dbReference type="ARBA" id="ARBA00022824"/>
    </source>
</evidence>
<dbReference type="CDD" id="cd02961">
    <property type="entry name" value="PDI_a_family"/>
    <property type="match status" value="1"/>
</dbReference>
<dbReference type="InterPro" id="IPR005792">
    <property type="entry name" value="Prot_disulphide_isomerase"/>
</dbReference>
<comment type="similarity">
    <text evidence="3">Belongs to the protein disulfide isomerase family.</text>
</comment>
<evidence type="ECO:0000313" key="14">
    <source>
        <dbReference type="RefSeq" id="XP_072838550.1"/>
    </source>
</evidence>
<dbReference type="Proteomes" id="UP001652642">
    <property type="component" value="Chromosome 13"/>
</dbReference>
<evidence type="ECO:0000256" key="5">
    <source>
        <dbReference type="ARBA" id="ARBA00022729"/>
    </source>
</evidence>
<keyword evidence="13" id="KW-1185">Reference proteome</keyword>
<comment type="subcellular location">
    <subcellularLocation>
        <location evidence="2">Endoplasmic reticulum lumen</location>
    </subcellularLocation>
</comment>
<keyword evidence="7" id="KW-0256">Endoplasmic reticulum</keyword>
<dbReference type="Gene3D" id="3.40.30.10">
    <property type="entry name" value="Glutaredoxin"/>
    <property type="match status" value="4"/>
</dbReference>
<evidence type="ECO:0000256" key="3">
    <source>
        <dbReference type="ARBA" id="ARBA00006347"/>
    </source>
</evidence>
<dbReference type="PANTHER" id="PTHR18929:SF93">
    <property type="entry name" value="PROTEIN DISULFIDE-ISOMERASE A2"/>
    <property type="match status" value="1"/>
</dbReference>
<dbReference type="CDD" id="cd02995">
    <property type="entry name" value="PDI_a_PDI_a'_C"/>
    <property type="match status" value="1"/>
</dbReference>
<dbReference type="EC" id="5.3.4.1" evidence="4"/>
<name>A0ABM5EZH7_9SAUR</name>
<sequence length="543" mass="60376">MGSCSPRQHLLLLLLLLMLVQLAAAVGTQEGAGLAEKLAPEASAERPPEEEEEEEEGVLVLKEESFARALQKYQLLLVAFCAPWSELCQALAPEFAKAAAVLQDEAPRLRLAKVDATEERALKAEFRVAGYPTLKLFRGGNRNQPTDYRGEREAEEMVQWLRQKAGPSAILLEDADAAAAFLDAHPVAAIGFFRDRLEENVGLFYKVADLDPLGNGAMALTDRQELFEKYGVVAGEVVSLFRKHGDEPRADFQVDEELGLDEAELGHFLAVQSLELVMEFTSENSSRIFGAKVPNHLLLFLNKTVVSQLELLSGFRGAAAAFRGQVLFVLADVSGEGASLLQFFGLQPDEVPAIRFIHIETNTKYRLATEGLTGLSIRAFCQAVLEGRVEPHLMSREVPEDWDRRPVKTLVGKNFEQVAFEESKNVFVKFYAPWCPHSKAMAAVWEELGEKYQDHKDIIIAEMDATANEVAEITIRAYPTLYYFPVGQGRKMIEYRGARDLESFSQFLESKGELPVQVDKGGPKTTSEEPENQTSPPDLREEL</sequence>
<evidence type="ECO:0000256" key="9">
    <source>
        <dbReference type="ARBA" id="ARBA00023284"/>
    </source>
</evidence>
<dbReference type="PROSITE" id="PS51352">
    <property type="entry name" value="THIOREDOXIN_2"/>
    <property type="match status" value="2"/>
</dbReference>
<evidence type="ECO:0000256" key="1">
    <source>
        <dbReference type="ARBA" id="ARBA00001182"/>
    </source>
</evidence>
<keyword evidence="9" id="KW-0676">Redox-active center</keyword>
<dbReference type="SUPFAM" id="SSF52833">
    <property type="entry name" value="Thioredoxin-like"/>
    <property type="match status" value="4"/>
</dbReference>
<feature type="signal peptide" evidence="11">
    <location>
        <begin position="1"/>
        <end position="25"/>
    </location>
</feature>
<evidence type="ECO:0000259" key="12">
    <source>
        <dbReference type="PROSITE" id="PS51352"/>
    </source>
</evidence>
<comment type="catalytic activity">
    <reaction evidence="1">
        <text>Catalyzes the rearrangement of -S-S- bonds in proteins.</text>
        <dbReference type="EC" id="5.3.4.1"/>
    </reaction>
</comment>
<dbReference type="RefSeq" id="XP_072838550.1">
    <property type="nucleotide sequence ID" value="XM_072982449.1"/>
</dbReference>
<dbReference type="CDD" id="cd02982">
    <property type="entry name" value="PDI_b'_family"/>
    <property type="match status" value="1"/>
</dbReference>
<feature type="chain" id="PRO_5045666900" description="protein disulfide-isomerase" evidence="11">
    <location>
        <begin position="26"/>
        <end position="543"/>
    </location>
</feature>
<reference evidence="14" key="1">
    <citation type="submission" date="2025-08" db="UniProtKB">
        <authorList>
            <consortium name="RefSeq"/>
        </authorList>
    </citation>
    <scope>IDENTIFICATION</scope>
</reference>
<evidence type="ECO:0000256" key="4">
    <source>
        <dbReference type="ARBA" id="ARBA00012723"/>
    </source>
</evidence>
<dbReference type="Pfam" id="PF00085">
    <property type="entry name" value="Thioredoxin"/>
    <property type="match status" value="2"/>
</dbReference>
<organism evidence="13 14">
    <name type="scientific">Pogona vitticeps</name>
    <name type="common">central bearded dragon</name>
    <dbReference type="NCBI Taxonomy" id="103695"/>
    <lineage>
        <taxon>Eukaryota</taxon>
        <taxon>Metazoa</taxon>
        <taxon>Chordata</taxon>
        <taxon>Craniata</taxon>
        <taxon>Vertebrata</taxon>
        <taxon>Euteleostomi</taxon>
        <taxon>Lepidosauria</taxon>
        <taxon>Squamata</taxon>
        <taxon>Bifurcata</taxon>
        <taxon>Unidentata</taxon>
        <taxon>Episquamata</taxon>
        <taxon>Toxicofera</taxon>
        <taxon>Iguania</taxon>
        <taxon>Acrodonta</taxon>
        <taxon>Agamidae</taxon>
        <taxon>Amphibolurinae</taxon>
        <taxon>Pogona</taxon>
    </lineage>
</organism>
<dbReference type="NCBIfam" id="TIGR01130">
    <property type="entry name" value="ER_PDI_fam"/>
    <property type="match status" value="1"/>
</dbReference>
<dbReference type="PANTHER" id="PTHR18929">
    <property type="entry name" value="PROTEIN DISULFIDE ISOMERASE"/>
    <property type="match status" value="1"/>
</dbReference>
<gene>
    <name evidence="14" type="primary">PDIA2</name>
</gene>
<feature type="domain" description="Thioredoxin" evidence="12">
    <location>
        <begin position="33"/>
        <end position="166"/>
    </location>
</feature>
<keyword evidence="8" id="KW-0413">Isomerase</keyword>
<proteinExistence type="inferred from homology"/>
<feature type="domain" description="Thioredoxin" evidence="12">
    <location>
        <begin position="368"/>
        <end position="513"/>
    </location>
</feature>
<evidence type="ECO:0000256" key="6">
    <source>
        <dbReference type="ARBA" id="ARBA00022737"/>
    </source>
</evidence>
<keyword evidence="6" id="KW-0677">Repeat</keyword>
<evidence type="ECO:0000256" key="10">
    <source>
        <dbReference type="SAM" id="MobiDB-lite"/>
    </source>
</evidence>
<keyword evidence="5 11" id="KW-0732">Signal</keyword>
<evidence type="ECO:0000256" key="11">
    <source>
        <dbReference type="SAM" id="SignalP"/>
    </source>
</evidence>
<evidence type="ECO:0000313" key="13">
    <source>
        <dbReference type="Proteomes" id="UP001652642"/>
    </source>
</evidence>
<dbReference type="InterPro" id="IPR013766">
    <property type="entry name" value="Thioredoxin_domain"/>
</dbReference>
<accession>A0ABM5EZH7</accession>